<dbReference type="Gene3D" id="3.40.190.10">
    <property type="entry name" value="Periplasmic binding protein-like II"/>
    <property type="match status" value="2"/>
</dbReference>
<dbReference type="SUPFAM" id="SSF53850">
    <property type="entry name" value="Periplasmic binding protein-like II"/>
    <property type="match status" value="1"/>
</dbReference>
<accession>A0ABX6K9F8</accession>
<dbReference type="RefSeq" id="WP_167315233.1">
    <property type="nucleotide sequence ID" value="NZ_CP050267.1"/>
</dbReference>
<organism evidence="1 2">
    <name type="scientific">Salinivibrio costicola</name>
    <name type="common">Vibrio costicola</name>
    <dbReference type="NCBI Taxonomy" id="51367"/>
    <lineage>
        <taxon>Bacteria</taxon>
        <taxon>Pseudomonadati</taxon>
        <taxon>Pseudomonadota</taxon>
        <taxon>Gammaproteobacteria</taxon>
        <taxon>Vibrionales</taxon>
        <taxon>Vibrionaceae</taxon>
        <taxon>Salinivibrio</taxon>
    </lineage>
</organism>
<dbReference type="EMBL" id="CP050267">
    <property type="protein sequence ID" value="QIR07689.1"/>
    <property type="molecule type" value="Genomic_DNA"/>
</dbReference>
<dbReference type="Proteomes" id="UP000501408">
    <property type="component" value="Chromosome 2"/>
</dbReference>
<name>A0ABX6K9F8_SALCS</name>
<evidence type="ECO:0000313" key="1">
    <source>
        <dbReference type="EMBL" id="QIR07689.1"/>
    </source>
</evidence>
<reference evidence="1 2" key="1">
    <citation type="submission" date="2020-03" db="EMBL/GenBank/DDBJ databases">
        <title>Genome mining reveals the biosynthetic pathways of PHA and ectoines of the halophilic strain Salinivibrio costicola M318 isolated from fermented shrimp paste.</title>
        <authorList>
            <person name="Doan T.V."/>
            <person name="Tran L.T."/>
            <person name="Trieu T.A."/>
            <person name="Nguyen Q.V."/>
            <person name="Quach T.N."/>
            <person name="Phi T.Q."/>
            <person name="Kumar S."/>
        </authorList>
    </citation>
    <scope>NUCLEOTIDE SEQUENCE [LARGE SCALE GENOMIC DNA]</scope>
    <source>
        <strain evidence="1 2">M318</strain>
    </source>
</reference>
<proteinExistence type="predicted"/>
<sequence length="221" mass="24629">MLWLLGITFSVSATEMTVAYRVHTDDSWQATQAIITQAMARVDPEIELQWIAMPLKRAEISLNKGIIDADTARTQFAYQHSDVVTYPSAPLFRVDYYLYGRTHVLSPQDYSQVVGLFGDQFAQKIAQKYQWNMLWARSESAALSMLQNERAQAMVGPGMFDDELGGEALSLIRQSEKPIASVSLFMVFHQRHAALAKRVGAVLQSMNDSGTTAAILAKHGL</sequence>
<gene>
    <name evidence="1" type="ORF">HBA18_14890</name>
</gene>
<protein>
    <submittedName>
        <fullName evidence="1">Amino acid ABC transporter substrate-binding protein</fullName>
    </submittedName>
</protein>
<keyword evidence="2" id="KW-1185">Reference proteome</keyword>
<evidence type="ECO:0000313" key="2">
    <source>
        <dbReference type="Proteomes" id="UP000501408"/>
    </source>
</evidence>